<evidence type="ECO:0000313" key="6">
    <source>
        <dbReference type="Proteomes" id="UP000248330"/>
    </source>
</evidence>
<dbReference type="PROSITE" id="PS00122">
    <property type="entry name" value="CARBOXYLESTERASE_B_1"/>
    <property type="match status" value="1"/>
</dbReference>
<evidence type="ECO:0000256" key="2">
    <source>
        <dbReference type="SAM" id="MobiDB-lite"/>
    </source>
</evidence>
<feature type="domain" description="BD-FAE-like" evidence="4">
    <location>
        <begin position="72"/>
        <end position="175"/>
    </location>
</feature>
<comment type="caution">
    <text evidence="5">The sequence shown here is derived from an EMBL/GenBank/DDBJ whole genome shotgun (WGS) entry which is preliminary data.</text>
</comment>
<evidence type="ECO:0000256" key="3">
    <source>
        <dbReference type="SAM" id="Phobius"/>
    </source>
</evidence>
<dbReference type="InterPro" id="IPR019826">
    <property type="entry name" value="Carboxylesterase_B_AS"/>
</dbReference>
<keyword evidence="3" id="KW-0812">Transmembrane</keyword>
<feature type="region of interest" description="Disordered" evidence="2">
    <location>
        <begin position="303"/>
        <end position="380"/>
    </location>
</feature>
<keyword evidence="3" id="KW-1133">Transmembrane helix</keyword>
<evidence type="ECO:0000259" key="4">
    <source>
        <dbReference type="Pfam" id="PF20434"/>
    </source>
</evidence>
<dbReference type="AlphaFoldDB" id="A0A318EBV8"/>
<keyword evidence="6" id="KW-1185">Reference proteome</keyword>
<dbReference type="GO" id="GO:0016787">
    <property type="term" value="F:hydrolase activity"/>
    <property type="evidence" value="ECO:0007669"/>
    <property type="project" value="UniProtKB-KW"/>
</dbReference>
<dbReference type="SUPFAM" id="SSF53474">
    <property type="entry name" value="alpha/beta-Hydrolases"/>
    <property type="match status" value="1"/>
</dbReference>
<dbReference type="Gene3D" id="3.40.50.1820">
    <property type="entry name" value="alpha/beta hydrolase"/>
    <property type="match status" value="1"/>
</dbReference>
<gene>
    <name evidence="5" type="ORF">C8D93_103166</name>
</gene>
<dbReference type="Pfam" id="PF20434">
    <property type="entry name" value="BD-FAE"/>
    <property type="match status" value="1"/>
</dbReference>
<name>A0A318EBV8_9GAMM</name>
<feature type="transmembrane region" description="Helical" evidence="3">
    <location>
        <begin position="28"/>
        <end position="46"/>
    </location>
</feature>
<dbReference type="InterPro" id="IPR050300">
    <property type="entry name" value="GDXG_lipolytic_enzyme"/>
</dbReference>
<accession>A0A318EBV8</accession>
<evidence type="ECO:0000313" key="5">
    <source>
        <dbReference type="EMBL" id="PXV69592.1"/>
    </source>
</evidence>
<dbReference type="Proteomes" id="UP000248330">
    <property type="component" value="Unassembled WGS sequence"/>
</dbReference>
<dbReference type="EMBL" id="QICN01000003">
    <property type="protein sequence ID" value="PXV69592.1"/>
    <property type="molecule type" value="Genomic_DNA"/>
</dbReference>
<protein>
    <submittedName>
        <fullName evidence="5">Acetyl esterase/lipase</fullName>
    </submittedName>
</protein>
<dbReference type="PANTHER" id="PTHR48081:SF9">
    <property type="entry name" value="CARBOXYLESTERASE"/>
    <property type="match status" value="1"/>
</dbReference>
<dbReference type="InterPro" id="IPR049492">
    <property type="entry name" value="BD-FAE-like_dom"/>
</dbReference>
<proteinExistence type="predicted"/>
<evidence type="ECO:0000256" key="1">
    <source>
        <dbReference type="ARBA" id="ARBA00022801"/>
    </source>
</evidence>
<keyword evidence="3" id="KW-0472">Membrane</keyword>
<sequence>MLHLHGARYHTPLGTVSLQRRNIMISRSLALVLVLVLGACGSPAMMNRMASDEGYKRVENVPYERSRGLDADVYYPPQAADAPVVVFFYGGRWQQGDKAEYRFVGQALASRGYVAVLPNVRKYPDVRFPAFMEDAAQAVRWARQSAAQFGGNADKLFVMGHSSGAHIAALLALNPEYLKAAGGSREWLRGMIGLAGAYDFMPITAPDLRDLFGPVDRFPYSQPVFYVDGQNPPLLLIHGRNDEVLWASNTVNLAQRVAKAGGAVETVLYDSLSHNMIIGSLASYLRGRADVLDNIEEFVNRISSKPRPPKRETEIRGTPLIAEPLPDAGSEVIDEPDLSAPQPLELPPIELTPQRSEPEADADDPWAFLDAPAEQVSASP</sequence>
<dbReference type="PANTHER" id="PTHR48081">
    <property type="entry name" value="AB HYDROLASE SUPERFAMILY PROTEIN C4A8.06C"/>
    <property type="match status" value="1"/>
</dbReference>
<keyword evidence="1" id="KW-0378">Hydrolase</keyword>
<organism evidence="5 6">
    <name type="scientific">Sinimarinibacterium flocculans</name>
    <dbReference type="NCBI Taxonomy" id="985250"/>
    <lineage>
        <taxon>Bacteria</taxon>
        <taxon>Pseudomonadati</taxon>
        <taxon>Pseudomonadota</taxon>
        <taxon>Gammaproteobacteria</taxon>
        <taxon>Nevskiales</taxon>
        <taxon>Nevskiaceae</taxon>
        <taxon>Sinimarinibacterium</taxon>
    </lineage>
</organism>
<dbReference type="InterPro" id="IPR029058">
    <property type="entry name" value="AB_hydrolase_fold"/>
</dbReference>
<reference evidence="5 6" key="1">
    <citation type="submission" date="2018-04" db="EMBL/GenBank/DDBJ databases">
        <title>Genomic Encyclopedia of Type Strains, Phase IV (KMG-IV): sequencing the most valuable type-strain genomes for metagenomic binning, comparative biology and taxonomic classification.</title>
        <authorList>
            <person name="Goeker M."/>
        </authorList>
    </citation>
    <scope>NUCLEOTIDE SEQUENCE [LARGE SCALE GENOMIC DNA]</scope>
    <source>
        <strain evidence="5 6">DSM 104150</strain>
    </source>
</reference>